<dbReference type="RefSeq" id="WP_083030041.1">
    <property type="nucleotide sequence ID" value="NZ_AP022618.1"/>
</dbReference>
<dbReference type="InterPro" id="IPR003137">
    <property type="entry name" value="PA_domain"/>
</dbReference>
<dbReference type="InterPro" id="IPR046450">
    <property type="entry name" value="PA_dom_sf"/>
</dbReference>
<name>A0A1X0DHB4_9MYCO</name>
<protein>
    <submittedName>
        <fullName evidence="1">Peptidase M28</fullName>
    </submittedName>
</protein>
<dbReference type="AlphaFoldDB" id="A0A1X0DHB4"/>
<dbReference type="PANTHER" id="PTHR12147:SF26">
    <property type="entry name" value="PEPTIDASE M28 DOMAIN-CONTAINING PROTEIN"/>
    <property type="match status" value="1"/>
</dbReference>
<reference evidence="1 2" key="1">
    <citation type="submission" date="2016-12" db="EMBL/GenBank/DDBJ databases">
        <title>The new phylogeny of genus Mycobacterium.</title>
        <authorList>
            <person name="Tortoli E."/>
            <person name="Trovato A."/>
            <person name="Cirillo D.M."/>
        </authorList>
    </citation>
    <scope>NUCLEOTIDE SEQUENCE [LARGE SCALE GENOMIC DNA]</scope>
    <source>
        <strain evidence="1 2">DSM 45130</strain>
    </source>
</reference>
<dbReference type="PANTHER" id="PTHR12147">
    <property type="entry name" value="METALLOPEPTIDASE M28 FAMILY MEMBER"/>
    <property type="match status" value="1"/>
</dbReference>
<dbReference type="InterPro" id="IPR045175">
    <property type="entry name" value="M28_fam"/>
</dbReference>
<dbReference type="InterPro" id="IPR007484">
    <property type="entry name" value="Peptidase_M28"/>
</dbReference>
<dbReference type="GO" id="GO:0008235">
    <property type="term" value="F:metalloexopeptidase activity"/>
    <property type="evidence" value="ECO:0007669"/>
    <property type="project" value="InterPro"/>
</dbReference>
<accession>A0A1X0DHB4</accession>
<dbReference type="Proteomes" id="UP000192801">
    <property type="component" value="Unassembled WGS sequence"/>
</dbReference>
<dbReference type="PROSITE" id="PS51257">
    <property type="entry name" value="PROKAR_LIPOPROTEIN"/>
    <property type="match status" value="1"/>
</dbReference>
<dbReference type="Pfam" id="PF04389">
    <property type="entry name" value="Peptidase_M28"/>
    <property type="match status" value="1"/>
</dbReference>
<dbReference type="STRING" id="444597.BST26_06960"/>
<organism evidence="1 2">
    <name type="scientific">Mycolicibacterium insubricum</name>
    <dbReference type="NCBI Taxonomy" id="444597"/>
    <lineage>
        <taxon>Bacteria</taxon>
        <taxon>Bacillati</taxon>
        <taxon>Actinomycetota</taxon>
        <taxon>Actinomycetes</taxon>
        <taxon>Mycobacteriales</taxon>
        <taxon>Mycobacteriaceae</taxon>
        <taxon>Mycolicibacterium</taxon>
    </lineage>
</organism>
<comment type="caution">
    <text evidence="1">The sequence shown here is derived from an EMBL/GenBank/DDBJ whole genome shotgun (WGS) entry which is preliminary data.</text>
</comment>
<dbReference type="SUPFAM" id="SSF52025">
    <property type="entry name" value="PA domain"/>
    <property type="match status" value="1"/>
</dbReference>
<dbReference type="Pfam" id="PF02225">
    <property type="entry name" value="PA"/>
    <property type="match status" value="1"/>
</dbReference>
<dbReference type="SUPFAM" id="SSF53187">
    <property type="entry name" value="Zn-dependent exopeptidases"/>
    <property type="match status" value="1"/>
</dbReference>
<keyword evidence="2" id="KW-1185">Reference proteome</keyword>
<dbReference type="Gene3D" id="3.50.30.30">
    <property type="match status" value="1"/>
</dbReference>
<dbReference type="GO" id="GO:0006508">
    <property type="term" value="P:proteolysis"/>
    <property type="evidence" value="ECO:0007669"/>
    <property type="project" value="InterPro"/>
</dbReference>
<evidence type="ECO:0000313" key="1">
    <source>
        <dbReference type="EMBL" id="ORA71786.1"/>
    </source>
</evidence>
<dbReference type="EMBL" id="MVHS01000011">
    <property type="protein sequence ID" value="ORA71786.1"/>
    <property type="molecule type" value="Genomic_DNA"/>
</dbReference>
<evidence type="ECO:0000313" key="2">
    <source>
        <dbReference type="Proteomes" id="UP000192801"/>
    </source>
</evidence>
<sequence>MKPRRGAAALCCAVLLGGLAGCSGDAQPPVAEAPAPPTPAGLAAKVTIDGMKRHLQALADIATANKGNRADGTPGFTASVDYVVKTLRDRGFTVDTPEVSRLNILDPGQPAVTVAGRVFQVDQASQLLPTPAGDVNAAVVQPVKPAGCAAADYRPGPKGRVAVTDDTGCAVGVKARAAADSGAAALLVVSDGGRNGSPAGLFSRGYYNDLPIPVGVIGSDGGAAMRRSTGPVRVRLDSKAVKITSRNILAQTTTGSPDNIVMAGAHLDSVSAGPGINDNGSGVAAVLETALALGPDPSVHNAVRFAFWGGEEQGLNGSLDYLFALDRDQLNAIALYLNFDMLASPNAGFFTLDGDLSGPAAANPDPDEVPIGSAGVERTLAGYLNLAGKRPADLGLTQRSDFRGFMTAGVPVGGITTGAADIKTNTQARLWGGKAGVAFDPNYHTARDTLAAINADALAVAGPGVAFAVATYADSIDGVNGVPGRDKRHRAVFGVS</sequence>
<gene>
    <name evidence="1" type="ORF">BST26_06960</name>
</gene>
<dbReference type="Gene3D" id="3.40.630.10">
    <property type="entry name" value="Zn peptidases"/>
    <property type="match status" value="1"/>
</dbReference>
<proteinExistence type="predicted"/>